<evidence type="ECO:0008006" key="4">
    <source>
        <dbReference type="Google" id="ProtNLM"/>
    </source>
</evidence>
<feature type="transmembrane region" description="Helical" evidence="1">
    <location>
        <begin position="118"/>
        <end position="138"/>
    </location>
</feature>
<dbReference type="OrthoDB" id="3237813at2"/>
<protein>
    <recommendedName>
        <fullName evidence="4">Sugar specific permease</fullName>
    </recommendedName>
</protein>
<dbReference type="InterPro" id="IPR038750">
    <property type="entry name" value="YczE/YyaS-like"/>
</dbReference>
<dbReference type="STRING" id="759620.WS105_1327"/>
<organism evidence="2 3">
    <name type="scientific">Weissella ceti</name>
    <dbReference type="NCBI Taxonomy" id="759620"/>
    <lineage>
        <taxon>Bacteria</taxon>
        <taxon>Bacillati</taxon>
        <taxon>Bacillota</taxon>
        <taxon>Bacilli</taxon>
        <taxon>Lactobacillales</taxon>
        <taxon>Lactobacillaceae</taxon>
        <taxon>Weissella</taxon>
    </lineage>
</organism>
<dbReference type="Pfam" id="PF19700">
    <property type="entry name" value="DUF6198"/>
    <property type="match status" value="1"/>
</dbReference>
<name>A0A075TX90_9LACO</name>
<dbReference type="EMBL" id="CP009223">
    <property type="protein sequence ID" value="AIM63581.1"/>
    <property type="molecule type" value="Genomic_DNA"/>
</dbReference>
<dbReference type="KEGG" id="wce:WS08_1261"/>
<reference evidence="3" key="2">
    <citation type="submission" date="2014-08" db="EMBL/GenBank/DDBJ databases">
        <title>Complete genome of Weissella ceti strain WS74 isolated from diseased rainbow trout in Brazil.</title>
        <authorList>
            <person name="Figueiredo H.C.P."/>
            <person name="Leal C.A.G."/>
            <person name="Pereira F.L."/>
            <person name="Soares S.C."/>
            <person name="Dorella F.A."/>
            <person name="Carvalho A.F."/>
            <person name="Azevedo V.A.C."/>
        </authorList>
    </citation>
    <scope>NUCLEOTIDE SEQUENCE [LARGE SCALE GENOMIC DNA]</scope>
    <source>
        <strain evidence="3">WS74</strain>
    </source>
</reference>
<reference evidence="2 3" key="1">
    <citation type="journal article" date="2014" name="Genome Announc.">
        <title>Complete Genome Sequences of Fish Pathogenic Weissella ceti Strains WS74 and WS105.</title>
        <authorList>
            <person name="Figueiredo H.C."/>
            <person name="Leal C.A."/>
            <person name="Dorella F.A."/>
            <person name="Carvalho A.F."/>
            <person name="Soares S.C."/>
            <person name="Pereira F.L."/>
            <person name="Azevedo V.A."/>
        </authorList>
    </citation>
    <scope>NUCLEOTIDE SEQUENCE [LARGE SCALE GENOMIC DNA]</scope>
    <source>
        <strain evidence="2 3">WS74</strain>
    </source>
</reference>
<proteinExistence type="predicted"/>
<accession>A0A075TX90</accession>
<dbReference type="KEGG" id="wct:WS74_1332"/>
<evidence type="ECO:0000313" key="2">
    <source>
        <dbReference type="EMBL" id="AIM63581.1"/>
    </source>
</evidence>
<keyword evidence="1" id="KW-0812">Transmembrane</keyword>
<feature type="transmembrane region" description="Helical" evidence="1">
    <location>
        <begin position="190"/>
        <end position="210"/>
    </location>
</feature>
<sequence>MINDVNGPRSLTPYEIAIFFFAGLLLNGFGNGLTVATNMGSAPWTAAAANLANVSHVNITIFLGLFGIIAAFIVTLVSKHFDARRFFGNLTFVALFSMTLGYTNQFFLNLGVGQLPGILRFLIDILGIICIGAGVSITQRLQFVLHPLDDMTNVMRFTYFKGNVVIAQTLNFAIPISICLLVWLTTGKLVAVNIGTILAFIGMGFVINMADRTVFSRLMHRTTSQL</sequence>
<feature type="transmembrane region" description="Helical" evidence="1">
    <location>
        <begin position="90"/>
        <end position="112"/>
    </location>
</feature>
<feature type="transmembrane region" description="Helical" evidence="1">
    <location>
        <begin position="159"/>
        <end position="184"/>
    </location>
</feature>
<evidence type="ECO:0000313" key="3">
    <source>
        <dbReference type="Proteomes" id="UP000029079"/>
    </source>
</evidence>
<feature type="transmembrane region" description="Helical" evidence="1">
    <location>
        <begin position="16"/>
        <end position="37"/>
    </location>
</feature>
<gene>
    <name evidence="2" type="ORF">WS74_1332</name>
</gene>
<evidence type="ECO:0000256" key="1">
    <source>
        <dbReference type="SAM" id="Phobius"/>
    </source>
</evidence>
<dbReference type="KEGG" id="wci:WS105_1327"/>
<feature type="transmembrane region" description="Helical" evidence="1">
    <location>
        <begin position="57"/>
        <end position="78"/>
    </location>
</feature>
<dbReference type="AlphaFoldDB" id="A0A075TX90"/>
<dbReference type="RefSeq" id="WP_009765204.1">
    <property type="nucleotide sequence ID" value="NZ_CP009223.1"/>
</dbReference>
<keyword evidence="1" id="KW-1133">Transmembrane helix</keyword>
<dbReference type="PATRIC" id="fig|759620.7.peg.1282"/>
<keyword evidence="1" id="KW-0472">Membrane</keyword>
<keyword evidence="3" id="KW-1185">Reference proteome</keyword>
<dbReference type="Proteomes" id="UP000029079">
    <property type="component" value="Chromosome"/>
</dbReference>